<sequence>MLFILLFGRFSELAVFRAATERTTRKTADTHKHNQSTLDVVLLAKLSAQHFLALFMTPMTFLARAREPALPFWDTSKKTLPRRPQKAAAYTMTNAAFVEELEQTHNRRRKSIFLRFISSRSRLRSTINFFTLPHHQQITRPNQQQKTRKKTPVILLELP</sequence>
<protein>
    <submittedName>
        <fullName evidence="1">(northern house mosquito) hypothetical protein</fullName>
    </submittedName>
</protein>
<dbReference type="EMBL" id="HBUE01153912">
    <property type="protein sequence ID" value="CAG6506691.1"/>
    <property type="molecule type" value="Transcribed_RNA"/>
</dbReference>
<dbReference type="EMBL" id="HBUE01258960">
    <property type="protein sequence ID" value="CAG6558007.1"/>
    <property type="molecule type" value="Transcribed_RNA"/>
</dbReference>
<proteinExistence type="predicted"/>
<dbReference type="AlphaFoldDB" id="A0A8D8DBU4"/>
<accession>A0A8D8DBU4</accession>
<organism evidence="1">
    <name type="scientific">Culex pipiens</name>
    <name type="common">House mosquito</name>
    <dbReference type="NCBI Taxonomy" id="7175"/>
    <lineage>
        <taxon>Eukaryota</taxon>
        <taxon>Metazoa</taxon>
        <taxon>Ecdysozoa</taxon>
        <taxon>Arthropoda</taxon>
        <taxon>Hexapoda</taxon>
        <taxon>Insecta</taxon>
        <taxon>Pterygota</taxon>
        <taxon>Neoptera</taxon>
        <taxon>Endopterygota</taxon>
        <taxon>Diptera</taxon>
        <taxon>Nematocera</taxon>
        <taxon>Culicoidea</taxon>
        <taxon>Culicidae</taxon>
        <taxon>Culicinae</taxon>
        <taxon>Culicini</taxon>
        <taxon>Culex</taxon>
        <taxon>Culex</taxon>
    </lineage>
</organism>
<evidence type="ECO:0000313" key="1">
    <source>
        <dbReference type="EMBL" id="CAG6506691.1"/>
    </source>
</evidence>
<name>A0A8D8DBU4_CULPI</name>
<reference evidence="1" key="1">
    <citation type="submission" date="2021-05" db="EMBL/GenBank/DDBJ databases">
        <authorList>
            <person name="Alioto T."/>
            <person name="Alioto T."/>
            <person name="Gomez Garrido J."/>
        </authorList>
    </citation>
    <scope>NUCLEOTIDE SEQUENCE</scope>
</reference>